<reference evidence="3 4" key="1">
    <citation type="submission" date="2019-03" db="EMBL/GenBank/DDBJ databases">
        <title>Genomics of glacier-inhabiting Cryobacterium strains.</title>
        <authorList>
            <person name="Liu Q."/>
            <person name="Xin Y.-H."/>
        </authorList>
    </citation>
    <scope>NUCLEOTIDE SEQUENCE [LARGE SCALE GENOMIC DNA]</scope>
    <source>
        <strain evidence="3 4">Hh4</strain>
    </source>
</reference>
<evidence type="ECO:0000313" key="3">
    <source>
        <dbReference type="EMBL" id="TFD70422.1"/>
    </source>
</evidence>
<gene>
    <name evidence="3" type="ORF">E3T48_16565</name>
</gene>
<dbReference type="OrthoDB" id="5120189at2"/>
<dbReference type="AlphaFoldDB" id="A0A4R9AV18"/>
<accession>A0A4R9AV18</accession>
<sequence length="219" mass="23762">MLSPVDLVLAAPVMNRGLAIGELRCVSPQRPASLDELVALRTARDCIDELIRSCVDELRTDPQSNHTWQAVADALRASSAAAARQQYGSSLAPADEHVLAFWHEFEDSFAWDFLPVDFLHPLYTQWMSEEFRADTPFPKKAFTRRLKAAATPSGDWVYVRSRVGSMMDAAEPLASRVPGWSGAAAGNAGAGTEGSAGSPQYGLRRSATMRAPGPTRDLS</sequence>
<feature type="region of interest" description="Disordered" evidence="1">
    <location>
        <begin position="185"/>
        <end position="219"/>
    </location>
</feature>
<evidence type="ECO:0000313" key="4">
    <source>
        <dbReference type="Proteomes" id="UP000298313"/>
    </source>
</evidence>
<feature type="domain" description="DNA primase/nucleoside triphosphatase C-terminal" evidence="2">
    <location>
        <begin position="96"/>
        <end position="161"/>
    </location>
</feature>
<dbReference type="Proteomes" id="UP000298313">
    <property type="component" value="Unassembled WGS sequence"/>
</dbReference>
<dbReference type="EMBL" id="SOHH01000122">
    <property type="protein sequence ID" value="TFD70422.1"/>
    <property type="molecule type" value="Genomic_DNA"/>
</dbReference>
<organism evidence="3 4">
    <name type="scientific">Cryobacterium fucosi</name>
    <dbReference type="NCBI Taxonomy" id="1259157"/>
    <lineage>
        <taxon>Bacteria</taxon>
        <taxon>Bacillati</taxon>
        <taxon>Actinomycetota</taxon>
        <taxon>Actinomycetes</taxon>
        <taxon>Micrococcales</taxon>
        <taxon>Microbacteriaceae</taxon>
        <taxon>Cryobacterium</taxon>
    </lineage>
</organism>
<protein>
    <recommendedName>
        <fullName evidence="2">DNA primase/nucleoside triphosphatase C-terminal domain-containing protein</fullName>
    </recommendedName>
</protein>
<evidence type="ECO:0000256" key="1">
    <source>
        <dbReference type="SAM" id="MobiDB-lite"/>
    </source>
</evidence>
<dbReference type="InterPro" id="IPR004968">
    <property type="entry name" value="DNA_primase/NTPase_C"/>
</dbReference>
<keyword evidence="4" id="KW-1185">Reference proteome</keyword>
<name>A0A4R9AV18_9MICO</name>
<proteinExistence type="predicted"/>
<evidence type="ECO:0000259" key="2">
    <source>
        <dbReference type="Pfam" id="PF03288"/>
    </source>
</evidence>
<dbReference type="Pfam" id="PF03288">
    <property type="entry name" value="Pox_D5"/>
    <property type="match status" value="1"/>
</dbReference>
<comment type="caution">
    <text evidence="3">The sequence shown here is derived from an EMBL/GenBank/DDBJ whole genome shotgun (WGS) entry which is preliminary data.</text>
</comment>